<dbReference type="InterPro" id="IPR004843">
    <property type="entry name" value="Calcineurin-like_PHP"/>
</dbReference>
<dbReference type="CDD" id="cd00840">
    <property type="entry name" value="MPP_Mre11_N"/>
    <property type="match status" value="1"/>
</dbReference>
<feature type="domain" description="Calcineurin-like phosphoesterase" evidence="5">
    <location>
        <begin position="1"/>
        <end position="97"/>
    </location>
</feature>
<dbReference type="InterPro" id="IPR029052">
    <property type="entry name" value="Metallo-depent_PP-like"/>
</dbReference>
<evidence type="ECO:0000259" key="5">
    <source>
        <dbReference type="Pfam" id="PF00149"/>
    </source>
</evidence>
<organism evidence="6 7">
    <name type="scientific">Sphingobacterium alkalisoli</name>
    <dbReference type="NCBI Taxonomy" id="1874115"/>
    <lineage>
        <taxon>Bacteria</taxon>
        <taxon>Pseudomonadati</taxon>
        <taxon>Bacteroidota</taxon>
        <taxon>Sphingobacteriia</taxon>
        <taxon>Sphingobacteriales</taxon>
        <taxon>Sphingobacteriaceae</taxon>
        <taxon>Sphingobacterium</taxon>
    </lineage>
</organism>
<dbReference type="SUPFAM" id="SSF56300">
    <property type="entry name" value="Metallo-dependent phosphatases"/>
    <property type="match status" value="1"/>
</dbReference>
<keyword evidence="2 4" id="KW-0378">Hydrolase</keyword>
<dbReference type="Pfam" id="PF00149">
    <property type="entry name" value="Metallophos"/>
    <property type="match status" value="1"/>
</dbReference>
<dbReference type="EMBL" id="SUKA01000006">
    <property type="protein sequence ID" value="TJY63580.1"/>
    <property type="molecule type" value="Genomic_DNA"/>
</dbReference>
<evidence type="ECO:0000256" key="2">
    <source>
        <dbReference type="ARBA" id="ARBA00022801"/>
    </source>
</evidence>
<gene>
    <name evidence="4 6" type="primary">sbcD</name>
    <name evidence="6" type="ORF">FAZ19_18575</name>
</gene>
<evidence type="ECO:0000256" key="3">
    <source>
        <dbReference type="ARBA" id="ARBA00022839"/>
    </source>
</evidence>
<dbReference type="GO" id="GO:0008408">
    <property type="term" value="F:3'-5' exonuclease activity"/>
    <property type="evidence" value="ECO:0007669"/>
    <property type="project" value="InterPro"/>
</dbReference>
<proteinExistence type="inferred from homology"/>
<accession>A0A4U0GWQ7</accession>
<dbReference type="InterPro" id="IPR050535">
    <property type="entry name" value="DNA_Repair-Maintenance_Comp"/>
</dbReference>
<dbReference type="NCBIfam" id="TIGR00619">
    <property type="entry name" value="sbcd"/>
    <property type="match status" value="1"/>
</dbReference>
<dbReference type="InterPro" id="IPR004593">
    <property type="entry name" value="SbcD"/>
</dbReference>
<keyword evidence="4" id="KW-0235">DNA replication</keyword>
<evidence type="ECO:0000313" key="6">
    <source>
        <dbReference type="EMBL" id="TJY63580.1"/>
    </source>
</evidence>
<comment type="similarity">
    <text evidence="4">Belongs to the SbcD family.</text>
</comment>
<dbReference type="Gene3D" id="3.60.21.10">
    <property type="match status" value="1"/>
</dbReference>
<protein>
    <recommendedName>
        <fullName evidence="4">Nuclease SbcCD subunit D</fullName>
    </recommendedName>
</protein>
<keyword evidence="4" id="KW-0255">Endonuclease</keyword>
<evidence type="ECO:0000313" key="7">
    <source>
        <dbReference type="Proteomes" id="UP000309872"/>
    </source>
</evidence>
<dbReference type="PANTHER" id="PTHR30337">
    <property type="entry name" value="COMPONENT OF ATP-DEPENDENT DSDNA EXONUCLEASE"/>
    <property type="match status" value="1"/>
</dbReference>
<comment type="caution">
    <text evidence="6">The sequence shown here is derived from an EMBL/GenBank/DDBJ whole genome shotgun (WGS) entry which is preliminary data.</text>
</comment>
<keyword evidence="7" id="KW-1185">Reference proteome</keyword>
<comment type="subunit">
    <text evidence="4">Heterodimer of SbcC and SbcD.</text>
</comment>
<dbReference type="GO" id="GO:0004519">
    <property type="term" value="F:endonuclease activity"/>
    <property type="evidence" value="ECO:0007669"/>
    <property type="project" value="UniProtKB-KW"/>
</dbReference>
<evidence type="ECO:0000256" key="4">
    <source>
        <dbReference type="RuleBase" id="RU363069"/>
    </source>
</evidence>
<dbReference type="InterPro" id="IPR041796">
    <property type="entry name" value="Mre11_N"/>
</dbReference>
<keyword evidence="3 4" id="KW-0269">Exonuclease</keyword>
<dbReference type="AlphaFoldDB" id="A0A4U0GWQ7"/>
<evidence type="ECO:0000256" key="1">
    <source>
        <dbReference type="ARBA" id="ARBA00022722"/>
    </source>
</evidence>
<dbReference type="GO" id="GO:0006260">
    <property type="term" value="P:DNA replication"/>
    <property type="evidence" value="ECO:0007669"/>
    <property type="project" value="UniProtKB-KW"/>
</dbReference>
<dbReference type="PANTHER" id="PTHR30337:SF0">
    <property type="entry name" value="NUCLEASE SBCCD SUBUNIT D"/>
    <property type="match status" value="1"/>
</dbReference>
<name>A0A4U0GWQ7_9SPHI</name>
<keyword evidence="4" id="KW-0233">DNA recombination</keyword>
<keyword evidence="1 4" id="KW-0540">Nuclease</keyword>
<dbReference type="Proteomes" id="UP000309872">
    <property type="component" value="Unassembled WGS sequence"/>
</dbReference>
<dbReference type="OrthoDB" id="9773856at2"/>
<dbReference type="RefSeq" id="WP_136822254.1">
    <property type="nucleotide sequence ID" value="NZ_BMJX01000006.1"/>
</dbReference>
<dbReference type="GO" id="GO:0006310">
    <property type="term" value="P:DNA recombination"/>
    <property type="evidence" value="ECO:0007669"/>
    <property type="project" value="UniProtKB-KW"/>
</dbReference>
<reference evidence="6 7" key="1">
    <citation type="submission" date="2019-04" db="EMBL/GenBank/DDBJ databases">
        <title>Sphingobacterium olei sp. nov., isolated from oil-contaminated soil.</title>
        <authorList>
            <person name="Liu B."/>
        </authorList>
    </citation>
    <scope>NUCLEOTIDE SEQUENCE [LARGE SCALE GENOMIC DNA]</scope>
    <source>
        <strain evidence="6 7">Y3L14</strain>
    </source>
</reference>
<sequence length="409" mass="46406">MKILHTADWHLGKRLDFFFRIEEQKEVIQEICEIAEAEDVDMVIVAGDLFDAFNPPVEATELLYQSLKRLTNNGKRPVIAIAGNHDSPDRIDSPDPLARACGIIFVGYPHAVIKPFQLPDSFEVTKSDAGFIELVIPHLPYPVRVISTAYANELRLKQYLGLSEKAESLNELLYKSWKNLADKYCDSSGVNILTAHLYMLKRGGEILEEPDGEKPIKIGNADVIYSDLIPHQIQYTALGHLHRYQNIGGHHAPVVYPSSPLPYSFSEAGQKKKVIIVHVEPNGAAAKYETRTLTKGRKLYRKRFEQIDEGVEWLYANPYSLVELTLISDTFISSTDLKRIHESHDGIIHIIPVVKQQQLANNPRAAINLEQDMDDLFKDYFKSKYGQDPNSEILNLFKEVVTHTKETEE</sequence>
<comment type="function">
    <text evidence="4">SbcCD cleaves DNA hairpin structures. These structures can inhibit DNA replication and are intermediates in certain DNA recombination reactions. The complex acts as a 3'-&gt;5' double strand exonuclease that can open hairpins. It also has a 5' single-strand endonuclease activity.</text>
</comment>